<accession>A0AAV0IFF0</accession>
<dbReference type="FunFam" id="1.10.420.10:FF:000006">
    <property type="entry name" value="Peroxidase"/>
    <property type="match status" value="1"/>
</dbReference>
<feature type="disulfide bond" evidence="21">
    <location>
        <begin position="216"/>
        <end position="248"/>
    </location>
</feature>
<feature type="active site" description="Proton acceptor" evidence="17">
    <location>
        <position position="81"/>
    </location>
</feature>
<feature type="binding site" description="axial binding residue" evidence="19">
    <location>
        <position position="209"/>
    </location>
    <ligand>
        <name>heme b</name>
        <dbReference type="ChEBI" id="CHEBI:60344"/>
    </ligand>
    <ligandPart>
        <name>Fe</name>
        <dbReference type="ChEBI" id="CHEBI:18248"/>
    </ligandPart>
</feature>
<dbReference type="PRINTS" id="PR00458">
    <property type="entry name" value="PEROXIDASE"/>
</dbReference>
<dbReference type="PROSITE" id="PS00436">
    <property type="entry name" value="PEROXIDASE_2"/>
    <property type="match status" value="1"/>
</dbReference>
<evidence type="ECO:0000256" key="17">
    <source>
        <dbReference type="PIRSR" id="PIRSR600823-1"/>
    </source>
</evidence>
<feature type="binding site" evidence="19">
    <location>
        <position position="104"/>
    </location>
    <ligand>
        <name>Ca(2+)</name>
        <dbReference type="ChEBI" id="CHEBI:29108"/>
        <label>1</label>
    </ligand>
</feature>
<dbReference type="SUPFAM" id="SSF48113">
    <property type="entry name" value="Heme-dependent peroxidases"/>
    <property type="match status" value="1"/>
</dbReference>
<comment type="cofactor">
    <cofactor evidence="19 22">
        <name>heme b</name>
        <dbReference type="ChEBI" id="CHEBI:60344"/>
    </cofactor>
    <text evidence="19 22">Binds 1 heme b (iron(II)-protoporphyrin IX) group per subunit.</text>
</comment>
<feature type="binding site" evidence="19">
    <location>
        <position position="267"/>
    </location>
    <ligand>
        <name>Ca(2+)</name>
        <dbReference type="ChEBI" id="CHEBI:29108"/>
        <label>2</label>
    </ligand>
</feature>
<dbReference type="CDD" id="cd00693">
    <property type="entry name" value="secretory_peroxidase"/>
    <property type="match status" value="1"/>
</dbReference>
<dbReference type="InterPro" id="IPR010255">
    <property type="entry name" value="Haem_peroxidase_sf"/>
</dbReference>
<evidence type="ECO:0000259" key="24">
    <source>
        <dbReference type="PROSITE" id="PS50873"/>
    </source>
</evidence>
<comment type="similarity">
    <text evidence="22">Belongs to the peroxidase family. Classical plant (class III) peroxidase subfamily.</text>
</comment>
<feature type="disulfide bond" evidence="21">
    <location>
        <begin position="50"/>
        <end position="131"/>
    </location>
</feature>
<reference evidence="25" key="1">
    <citation type="submission" date="2022-08" db="EMBL/GenBank/DDBJ databases">
        <authorList>
            <person name="Gutierrez-Valencia J."/>
        </authorList>
    </citation>
    <scope>NUCLEOTIDE SEQUENCE</scope>
</reference>
<evidence type="ECO:0000256" key="12">
    <source>
        <dbReference type="ARBA" id="ARBA00023002"/>
    </source>
</evidence>
<feature type="site" description="Transition state stabilizer" evidence="20">
    <location>
        <position position="77"/>
    </location>
</feature>
<dbReference type="GO" id="GO:0046872">
    <property type="term" value="F:metal ion binding"/>
    <property type="evidence" value="ECO:0007669"/>
    <property type="project" value="UniProtKB-UniRule"/>
</dbReference>
<keyword evidence="14 21" id="KW-1015">Disulfide bond</keyword>
<dbReference type="Pfam" id="PF00141">
    <property type="entry name" value="peroxidase"/>
    <property type="match status" value="1"/>
</dbReference>
<keyword evidence="12 22" id="KW-0560">Oxidoreductase</keyword>
<gene>
    <name evidence="25" type="ORF">LITE_LOCUS9022</name>
</gene>
<evidence type="ECO:0000256" key="21">
    <source>
        <dbReference type="PIRSR" id="PIRSR600823-5"/>
    </source>
</evidence>
<evidence type="ECO:0000256" key="19">
    <source>
        <dbReference type="PIRSR" id="PIRSR600823-3"/>
    </source>
</evidence>
<dbReference type="GO" id="GO:0005576">
    <property type="term" value="C:extracellular region"/>
    <property type="evidence" value="ECO:0007669"/>
    <property type="project" value="UniProtKB-SubCell"/>
</dbReference>
<keyword evidence="10 22" id="KW-0732">Signal</keyword>
<comment type="cofactor">
    <cofactor evidence="19 22">
        <name>Ca(2+)</name>
        <dbReference type="ChEBI" id="CHEBI:29108"/>
    </cofactor>
    <text evidence="19 22">Binds 2 calcium ions per subunit.</text>
</comment>
<feature type="domain" description="Plant heme peroxidase family profile" evidence="24">
    <location>
        <begin position="40"/>
        <end position="342"/>
    </location>
</feature>
<evidence type="ECO:0000256" key="13">
    <source>
        <dbReference type="ARBA" id="ARBA00023004"/>
    </source>
</evidence>
<dbReference type="AlphaFoldDB" id="A0AAV0IFF0"/>
<feature type="binding site" evidence="19">
    <location>
        <position position="91"/>
    </location>
    <ligand>
        <name>Ca(2+)</name>
        <dbReference type="ChEBI" id="CHEBI:29108"/>
        <label>1</label>
    </ligand>
</feature>
<evidence type="ECO:0000256" key="6">
    <source>
        <dbReference type="ARBA" id="ARBA00022525"/>
    </source>
</evidence>
<dbReference type="InterPro" id="IPR019794">
    <property type="entry name" value="Peroxidases_AS"/>
</dbReference>
<comment type="subcellular location">
    <subcellularLocation>
        <location evidence="3 22">Secreted</location>
    </subcellularLocation>
</comment>
<keyword evidence="11 19" id="KW-0106">Calcium</keyword>
<feature type="chain" id="PRO_5043087028" description="Peroxidase" evidence="22">
    <location>
        <begin position="33"/>
        <end position="342"/>
    </location>
</feature>
<protein>
    <recommendedName>
        <fullName evidence="5 22">Peroxidase</fullName>
        <ecNumber evidence="5 22">1.11.1.7</ecNumber>
    </recommendedName>
</protein>
<comment type="catalytic activity">
    <reaction evidence="1 22">
        <text>2 a phenolic donor + H2O2 = 2 a phenolic radical donor + 2 H2O</text>
        <dbReference type="Rhea" id="RHEA:56136"/>
        <dbReference type="ChEBI" id="CHEBI:15377"/>
        <dbReference type="ChEBI" id="CHEBI:16240"/>
        <dbReference type="ChEBI" id="CHEBI:139520"/>
        <dbReference type="ChEBI" id="CHEBI:139521"/>
        <dbReference type="EC" id="1.11.1.7"/>
    </reaction>
</comment>
<dbReference type="PRINTS" id="PR00461">
    <property type="entry name" value="PLPEROXIDASE"/>
</dbReference>
<dbReference type="PANTHER" id="PTHR31235">
    <property type="entry name" value="PEROXIDASE 25-RELATED"/>
    <property type="match status" value="1"/>
</dbReference>
<feature type="binding site" evidence="19">
    <location>
        <position position="82"/>
    </location>
    <ligand>
        <name>Ca(2+)</name>
        <dbReference type="ChEBI" id="CHEBI:29108"/>
        <label>1</label>
    </ligand>
</feature>
<evidence type="ECO:0000256" key="16">
    <source>
        <dbReference type="ARBA" id="ARBA00023324"/>
    </source>
</evidence>
<dbReference type="InterPro" id="IPR019793">
    <property type="entry name" value="Peroxidases_heam-ligand_BS"/>
</dbReference>
<dbReference type="PROSITE" id="PS50873">
    <property type="entry name" value="PEROXIDASE_4"/>
    <property type="match status" value="1"/>
</dbReference>
<evidence type="ECO:0000313" key="25">
    <source>
        <dbReference type="EMBL" id="CAI0396207.1"/>
    </source>
</evidence>
<evidence type="ECO:0000256" key="18">
    <source>
        <dbReference type="PIRSR" id="PIRSR600823-2"/>
    </source>
</evidence>
<sequence length="342" mass="36130">MARQYSSSSSSSFSTSSFSLVVFIMFNILASTQQPAAAASLKVGFYKSSCPSAEAVVRRAVTRAVSRDPGLGAGIIRMHFHDCFVRGCDGSVLLKSEPGGNKTERDHPANNPTLRGFEPIDEAKSNLESICPNTVSCADILAFAARDSSFHLGRITYAVPAGRRDGRISLFDDIPANLPPPSFTAAQLAASFARKGLTADDMVALSGAHSIGVAHCSSFSARLYSFNATHAQDPGLDGAYATELKRRCPDGGGDVAVGLDATPDRLDGNYYGELRKGRGLLSSDQTLMESALTRKRVVGFASGGKGGGAWAGKFAKAMVKMGAIEVLTGSRGEIRKRCDFVN</sequence>
<evidence type="ECO:0000256" key="11">
    <source>
        <dbReference type="ARBA" id="ARBA00022837"/>
    </source>
</evidence>
<dbReference type="Gene3D" id="1.10.420.10">
    <property type="entry name" value="Peroxidase, domain 2"/>
    <property type="match status" value="1"/>
</dbReference>
<keyword evidence="13 19" id="KW-0408">Iron</keyword>
<dbReference type="InterPro" id="IPR000823">
    <property type="entry name" value="Peroxidase_pln"/>
</dbReference>
<feature type="binding site" evidence="19">
    <location>
        <position position="89"/>
    </location>
    <ligand>
        <name>Ca(2+)</name>
        <dbReference type="ChEBI" id="CHEBI:29108"/>
        <label>1</label>
    </ligand>
</feature>
<feature type="signal peptide" evidence="22">
    <location>
        <begin position="1"/>
        <end position="32"/>
    </location>
</feature>
<evidence type="ECO:0000256" key="2">
    <source>
        <dbReference type="ARBA" id="ARBA00002322"/>
    </source>
</evidence>
<evidence type="ECO:0000256" key="8">
    <source>
        <dbReference type="ARBA" id="ARBA00022617"/>
    </source>
</evidence>
<feature type="disulfide bond" evidence="21">
    <location>
        <begin position="137"/>
        <end position="338"/>
    </location>
</feature>
<dbReference type="EMBL" id="CAMGYJ010000003">
    <property type="protein sequence ID" value="CAI0396207.1"/>
    <property type="molecule type" value="Genomic_DNA"/>
</dbReference>
<comment type="similarity">
    <text evidence="4">Belongs to the peroxidase family. Ascorbate peroxidase subfamily.</text>
</comment>
<dbReference type="GO" id="GO:0006979">
    <property type="term" value="P:response to oxidative stress"/>
    <property type="evidence" value="ECO:0007669"/>
    <property type="project" value="UniProtKB-UniRule"/>
</dbReference>
<dbReference type="GO" id="GO:0020037">
    <property type="term" value="F:heme binding"/>
    <property type="evidence" value="ECO:0007669"/>
    <property type="project" value="UniProtKB-UniRule"/>
</dbReference>
<evidence type="ECO:0000313" key="26">
    <source>
        <dbReference type="Proteomes" id="UP001154282"/>
    </source>
</evidence>
<dbReference type="FunFam" id="1.10.520.10:FF:000006">
    <property type="entry name" value="Peroxidase"/>
    <property type="match status" value="1"/>
</dbReference>
<feature type="binding site" evidence="19">
    <location>
        <position position="260"/>
    </location>
    <ligand>
        <name>Ca(2+)</name>
        <dbReference type="ChEBI" id="CHEBI:29108"/>
        <label>2</label>
    </ligand>
</feature>
<proteinExistence type="inferred from homology"/>
<keyword evidence="9 19" id="KW-0479">Metal-binding</keyword>
<evidence type="ECO:0000256" key="10">
    <source>
        <dbReference type="ARBA" id="ARBA00022729"/>
    </source>
</evidence>
<name>A0AAV0IFF0_9ROSI</name>
<dbReference type="Gene3D" id="1.10.520.10">
    <property type="match status" value="1"/>
</dbReference>
<evidence type="ECO:0000256" key="1">
    <source>
        <dbReference type="ARBA" id="ARBA00000189"/>
    </source>
</evidence>
<evidence type="ECO:0000256" key="23">
    <source>
        <dbReference type="SAM" id="MobiDB-lite"/>
    </source>
</evidence>
<keyword evidence="8 22" id="KW-0349">Heme</keyword>
<comment type="function">
    <text evidence="2">Removal of H(2)O(2), oxidation of toxic reductants, biosynthesis and degradation of lignin, suberization, auxin catabolism, response to environmental stresses such as wounding, pathogen attack and oxidative stress. These functions might be dependent on each isozyme/isoform in each plant tissue.</text>
</comment>
<dbReference type="GO" id="GO:0042744">
    <property type="term" value="P:hydrogen peroxide catabolic process"/>
    <property type="evidence" value="ECO:0007669"/>
    <property type="project" value="UniProtKB-KW"/>
</dbReference>
<dbReference type="InterPro" id="IPR033905">
    <property type="entry name" value="Secretory_peroxidase"/>
</dbReference>
<evidence type="ECO:0000256" key="3">
    <source>
        <dbReference type="ARBA" id="ARBA00004613"/>
    </source>
</evidence>
<dbReference type="InterPro" id="IPR002016">
    <property type="entry name" value="Haem_peroxidase"/>
</dbReference>
<evidence type="ECO:0000256" key="7">
    <source>
        <dbReference type="ARBA" id="ARBA00022559"/>
    </source>
</evidence>
<dbReference type="GO" id="GO:0140825">
    <property type="term" value="F:lactoperoxidase activity"/>
    <property type="evidence" value="ECO:0007669"/>
    <property type="project" value="UniProtKB-EC"/>
</dbReference>
<evidence type="ECO:0000256" key="5">
    <source>
        <dbReference type="ARBA" id="ARBA00012313"/>
    </source>
</evidence>
<dbReference type="Proteomes" id="UP001154282">
    <property type="component" value="Unassembled WGS sequence"/>
</dbReference>
<keyword evidence="6 22" id="KW-0964">Secreted</keyword>
<feature type="disulfide bond" evidence="21">
    <location>
        <begin position="83"/>
        <end position="88"/>
    </location>
</feature>
<dbReference type="EC" id="1.11.1.7" evidence="5 22"/>
<keyword evidence="7 22" id="KW-0575">Peroxidase</keyword>
<evidence type="ECO:0000256" key="14">
    <source>
        <dbReference type="ARBA" id="ARBA00023157"/>
    </source>
</evidence>
<feature type="binding site" evidence="19">
    <location>
        <position position="87"/>
    </location>
    <ligand>
        <name>Ca(2+)</name>
        <dbReference type="ChEBI" id="CHEBI:29108"/>
        <label>1</label>
    </ligand>
</feature>
<evidence type="ECO:0000256" key="4">
    <source>
        <dbReference type="ARBA" id="ARBA00006873"/>
    </source>
</evidence>
<evidence type="ECO:0000256" key="15">
    <source>
        <dbReference type="ARBA" id="ARBA00023180"/>
    </source>
</evidence>
<feature type="binding site" evidence="19">
    <location>
        <position position="262"/>
    </location>
    <ligand>
        <name>Ca(2+)</name>
        <dbReference type="ChEBI" id="CHEBI:29108"/>
        <label>2</label>
    </ligand>
</feature>
<organism evidence="25 26">
    <name type="scientific">Linum tenue</name>
    <dbReference type="NCBI Taxonomy" id="586396"/>
    <lineage>
        <taxon>Eukaryota</taxon>
        <taxon>Viridiplantae</taxon>
        <taxon>Streptophyta</taxon>
        <taxon>Embryophyta</taxon>
        <taxon>Tracheophyta</taxon>
        <taxon>Spermatophyta</taxon>
        <taxon>Magnoliopsida</taxon>
        <taxon>eudicotyledons</taxon>
        <taxon>Gunneridae</taxon>
        <taxon>Pentapetalae</taxon>
        <taxon>rosids</taxon>
        <taxon>fabids</taxon>
        <taxon>Malpighiales</taxon>
        <taxon>Linaceae</taxon>
        <taxon>Linum</taxon>
    </lineage>
</organism>
<keyword evidence="16 22" id="KW-0376">Hydrogen peroxide</keyword>
<feature type="binding site" evidence="19">
    <location>
        <position position="85"/>
    </location>
    <ligand>
        <name>Ca(2+)</name>
        <dbReference type="ChEBI" id="CHEBI:29108"/>
        <label>1</label>
    </ligand>
</feature>
<keyword evidence="26" id="KW-1185">Reference proteome</keyword>
<evidence type="ECO:0000256" key="22">
    <source>
        <dbReference type="RuleBase" id="RU362060"/>
    </source>
</evidence>
<evidence type="ECO:0000256" key="20">
    <source>
        <dbReference type="PIRSR" id="PIRSR600823-4"/>
    </source>
</evidence>
<feature type="binding site" evidence="18">
    <location>
        <position position="179"/>
    </location>
    <ligand>
        <name>substrate</name>
    </ligand>
</feature>
<evidence type="ECO:0000256" key="9">
    <source>
        <dbReference type="ARBA" id="ARBA00022723"/>
    </source>
</evidence>
<feature type="region of interest" description="Disordered" evidence="23">
    <location>
        <begin position="96"/>
        <end position="117"/>
    </location>
</feature>
<comment type="caution">
    <text evidence="25">The sequence shown here is derived from an EMBL/GenBank/DDBJ whole genome shotgun (WGS) entry which is preliminary data.</text>
</comment>
<dbReference type="PROSITE" id="PS00435">
    <property type="entry name" value="PEROXIDASE_1"/>
    <property type="match status" value="1"/>
</dbReference>
<keyword evidence="15" id="KW-0325">Glycoprotein</keyword>